<keyword evidence="4 7" id="KW-0560">Oxidoreductase</keyword>
<comment type="cofactor">
    <cofactor evidence="1">
        <name>FMN</name>
        <dbReference type="ChEBI" id="CHEBI:58210"/>
    </cofactor>
</comment>
<dbReference type="Pfam" id="PF01070">
    <property type="entry name" value="FMN_dh"/>
    <property type="match status" value="1"/>
</dbReference>
<evidence type="ECO:0000313" key="8">
    <source>
        <dbReference type="Proteomes" id="UP001597417"/>
    </source>
</evidence>
<dbReference type="Proteomes" id="UP001597417">
    <property type="component" value="Unassembled WGS sequence"/>
</dbReference>
<dbReference type="InterPro" id="IPR012133">
    <property type="entry name" value="Alpha-hydoxy_acid_DH_FMN"/>
</dbReference>
<keyword evidence="2" id="KW-0285">Flavoprotein</keyword>
<keyword evidence="3" id="KW-0288">FMN</keyword>
<evidence type="ECO:0000313" key="7">
    <source>
        <dbReference type="EMBL" id="MFD2415762.1"/>
    </source>
</evidence>
<dbReference type="GO" id="GO:0016491">
    <property type="term" value="F:oxidoreductase activity"/>
    <property type="evidence" value="ECO:0007669"/>
    <property type="project" value="UniProtKB-KW"/>
</dbReference>
<evidence type="ECO:0000256" key="5">
    <source>
        <dbReference type="ARBA" id="ARBA00024042"/>
    </source>
</evidence>
<name>A0ABW5FPS6_9PSEU</name>
<evidence type="ECO:0000256" key="3">
    <source>
        <dbReference type="ARBA" id="ARBA00022643"/>
    </source>
</evidence>
<gene>
    <name evidence="7" type="ORF">ACFSXZ_05410</name>
</gene>
<dbReference type="PANTHER" id="PTHR10578">
    <property type="entry name" value="S -2-HYDROXY-ACID OXIDASE-RELATED"/>
    <property type="match status" value="1"/>
</dbReference>
<evidence type="ECO:0000256" key="1">
    <source>
        <dbReference type="ARBA" id="ARBA00001917"/>
    </source>
</evidence>
<dbReference type="RefSeq" id="WP_378261849.1">
    <property type="nucleotide sequence ID" value="NZ_JBHUKR010000004.1"/>
</dbReference>
<evidence type="ECO:0000256" key="4">
    <source>
        <dbReference type="ARBA" id="ARBA00023002"/>
    </source>
</evidence>
<dbReference type="CDD" id="cd02809">
    <property type="entry name" value="alpha_hydroxyacid_oxid_FMN"/>
    <property type="match status" value="1"/>
</dbReference>
<dbReference type="InterPro" id="IPR013785">
    <property type="entry name" value="Aldolase_TIM"/>
</dbReference>
<sequence length="362" mass="38819">MDLTAFMTVADYERAAGASLDRAGWAYLAGGAGEERAVHANIAAYDEFWFRPRIFSDAGSRPDTAVSLFGQRLSLPVILAPTSPQRILHEEAELATARAAKRAGTVSVVSSDSHFPFPRIAEAGGTACWFQVYPYRSHAHIDKMIAMAEETGARGIVLTVDAYHRPQRVTARRAGFRVPPEVDFGTLRLLGILDGEVPPDARIDRIPLGWGDLDRIRARVQLPLLVKGVLRAEDARRCVDAGVDGVVVSNHGGRQLDCVTPALPALAAIAAEVGDECTLLVDGGIRSGGDVVKALALGANAVCVGRPYLWGLRVAGQAGVEAVLATFRREITDVLLQLGLASVSEVRRDCVWSAPLENKGIR</sequence>
<dbReference type="PIRSF" id="PIRSF000138">
    <property type="entry name" value="Al-hdrx_acd_dh"/>
    <property type="match status" value="1"/>
</dbReference>
<comment type="similarity">
    <text evidence="5">Belongs to the FMN-dependent alpha-hydroxy acid dehydrogenase family.</text>
</comment>
<accession>A0ABW5FPS6</accession>
<evidence type="ECO:0000256" key="2">
    <source>
        <dbReference type="ARBA" id="ARBA00022630"/>
    </source>
</evidence>
<dbReference type="PANTHER" id="PTHR10578:SF107">
    <property type="entry name" value="2-HYDROXYACID OXIDASE 1"/>
    <property type="match status" value="1"/>
</dbReference>
<reference evidence="8" key="1">
    <citation type="journal article" date="2019" name="Int. J. Syst. Evol. Microbiol.">
        <title>The Global Catalogue of Microorganisms (GCM) 10K type strain sequencing project: providing services to taxonomists for standard genome sequencing and annotation.</title>
        <authorList>
            <consortium name="The Broad Institute Genomics Platform"/>
            <consortium name="The Broad Institute Genome Sequencing Center for Infectious Disease"/>
            <person name="Wu L."/>
            <person name="Ma J."/>
        </authorList>
    </citation>
    <scope>NUCLEOTIDE SEQUENCE [LARGE SCALE GENOMIC DNA]</scope>
    <source>
        <strain evidence="8">CGMCC 4.7645</strain>
    </source>
</reference>
<comment type="caution">
    <text evidence="7">The sequence shown here is derived from an EMBL/GenBank/DDBJ whole genome shotgun (WGS) entry which is preliminary data.</text>
</comment>
<dbReference type="SUPFAM" id="SSF51395">
    <property type="entry name" value="FMN-linked oxidoreductases"/>
    <property type="match status" value="1"/>
</dbReference>
<dbReference type="EMBL" id="JBHUKR010000004">
    <property type="protein sequence ID" value="MFD2415762.1"/>
    <property type="molecule type" value="Genomic_DNA"/>
</dbReference>
<keyword evidence="8" id="KW-1185">Reference proteome</keyword>
<dbReference type="InterPro" id="IPR000262">
    <property type="entry name" value="FMN-dep_DH"/>
</dbReference>
<feature type="domain" description="FMN hydroxy acid dehydrogenase" evidence="6">
    <location>
        <begin position="1"/>
        <end position="356"/>
    </location>
</feature>
<dbReference type="EC" id="1.-.-.-" evidence="7"/>
<organism evidence="7 8">
    <name type="scientific">Amycolatopsis pigmentata</name>
    <dbReference type="NCBI Taxonomy" id="450801"/>
    <lineage>
        <taxon>Bacteria</taxon>
        <taxon>Bacillati</taxon>
        <taxon>Actinomycetota</taxon>
        <taxon>Actinomycetes</taxon>
        <taxon>Pseudonocardiales</taxon>
        <taxon>Pseudonocardiaceae</taxon>
        <taxon>Amycolatopsis</taxon>
    </lineage>
</organism>
<evidence type="ECO:0000259" key="6">
    <source>
        <dbReference type="PROSITE" id="PS51349"/>
    </source>
</evidence>
<protein>
    <submittedName>
        <fullName evidence="7">Alpha-hydroxy acid oxidase</fullName>
        <ecNumber evidence="7">1.-.-.-</ecNumber>
    </submittedName>
</protein>
<dbReference type="InterPro" id="IPR008259">
    <property type="entry name" value="FMN_hydac_DH_AS"/>
</dbReference>
<dbReference type="InterPro" id="IPR037396">
    <property type="entry name" value="FMN_HAD"/>
</dbReference>
<proteinExistence type="inferred from homology"/>
<dbReference type="PROSITE" id="PS51349">
    <property type="entry name" value="FMN_HYDROXY_ACID_DH_2"/>
    <property type="match status" value="1"/>
</dbReference>
<dbReference type="PROSITE" id="PS00557">
    <property type="entry name" value="FMN_HYDROXY_ACID_DH_1"/>
    <property type="match status" value="1"/>
</dbReference>
<dbReference type="Gene3D" id="3.20.20.70">
    <property type="entry name" value="Aldolase class I"/>
    <property type="match status" value="1"/>
</dbReference>